<feature type="compositionally biased region" description="Basic and acidic residues" evidence="7">
    <location>
        <begin position="108"/>
        <end position="131"/>
    </location>
</feature>
<evidence type="ECO:0000256" key="1">
    <source>
        <dbReference type="ARBA" id="ARBA00004604"/>
    </source>
</evidence>
<evidence type="ECO:0000256" key="7">
    <source>
        <dbReference type="SAM" id="MobiDB-lite"/>
    </source>
</evidence>
<organism evidence="8 9">
    <name type="scientific">Rhizoctonia solani</name>
    <dbReference type="NCBI Taxonomy" id="456999"/>
    <lineage>
        <taxon>Eukaryota</taxon>
        <taxon>Fungi</taxon>
        <taxon>Dikarya</taxon>
        <taxon>Basidiomycota</taxon>
        <taxon>Agaricomycotina</taxon>
        <taxon>Agaricomycetes</taxon>
        <taxon>Cantharellales</taxon>
        <taxon>Ceratobasidiaceae</taxon>
        <taxon>Rhizoctonia</taxon>
    </lineage>
</organism>
<comment type="caution">
    <text evidence="8">The sequence shown here is derived from an EMBL/GenBank/DDBJ whole genome shotgun (WGS) entry which is preliminary data.</text>
</comment>
<name>A0A8H2ZUN7_9AGAM</name>
<dbReference type="AlphaFoldDB" id="A0A8H2ZUN7"/>
<proteinExistence type="inferred from homology"/>
<dbReference type="GO" id="GO:0005732">
    <property type="term" value="C:sno(s)RNA-containing ribonucleoprotein complex"/>
    <property type="evidence" value="ECO:0007669"/>
    <property type="project" value="InterPro"/>
</dbReference>
<evidence type="ECO:0000256" key="6">
    <source>
        <dbReference type="ARBA" id="ARBA00029455"/>
    </source>
</evidence>
<protein>
    <submittedName>
        <fullName evidence="8">Uncharacterized protein</fullName>
    </submittedName>
</protein>
<keyword evidence="4" id="KW-0539">Nucleus</keyword>
<gene>
    <name evidence="8" type="ORF">RDB_LOCUS2257</name>
</gene>
<keyword evidence="3" id="KW-0698">rRNA processing</keyword>
<evidence type="ECO:0000256" key="5">
    <source>
        <dbReference type="ARBA" id="ARBA00023274"/>
    </source>
</evidence>
<feature type="region of interest" description="Disordered" evidence="7">
    <location>
        <begin position="1"/>
        <end position="81"/>
    </location>
</feature>
<evidence type="ECO:0000313" key="9">
    <source>
        <dbReference type="Proteomes" id="UP000663846"/>
    </source>
</evidence>
<evidence type="ECO:0000256" key="3">
    <source>
        <dbReference type="ARBA" id="ARBA00022552"/>
    </source>
</evidence>
<evidence type="ECO:0000313" key="8">
    <source>
        <dbReference type="EMBL" id="CAE6338787.1"/>
    </source>
</evidence>
<dbReference type="Proteomes" id="UP000663846">
    <property type="component" value="Unassembled WGS sequence"/>
</dbReference>
<dbReference type="GO" id="GO:0034457">
    <property type="term" value="C:Mpp10 complex"/>
    <property type="evidence" value="ECO:0007669"/>
    <property type="project" value="InterPro"/>
</dbReference>
<dbReference type="GO" id="GO:0006364">
    <property type="term" value="P:rRNA processing"/>
    <property type="evidence" value="ECO:0007669"/>
    <property type="project" value="UniProtKB-KW"/>
</dbReference>
<dbReference type="PANTHER" id="PTHR17039:SF0">
    <property type="entry name" value="U3 SMALL NUCLEOLAR RIBONUCLEOPROTEIN PROTEIN MPP10"/>
    <property type="match status" value="1"/>
</dbReference>
<reference evidence="8" key="1">
    <citation type="submission" date="2021-01" db="EMBL/GenBank/DDBJ databases">
        <authorList>
            <person name="Kaushik A."/>
        </authorList>
    </citation>
    <scope>NUCLEOTIDE SEQUENCE</scope>
    <source>
        <strain evidence="8">AG1-1C</strain>
    </source>
</reference>
<dbReference type="InterPro" id="IPR012173">
    <property type="entry name" value="Mpp10"/>
</dbReference>
<feature type="compositionally biased region" description="Low complexity" evidence="7">
    <location>
        <begin position="1"/>
        <end position="24"/>
    </location>
</feature>
<comment type="similarity">
    <text evidence="6">Belongs to the MPP10 family.</text>
</comment>
<accession>A0A8H2ZUN7</accession>
<feature type="region of interest" description="Disordered" evidence="7">
    <location>
        <begin position="99"/>
        <end position="131"/>
    </location>
</feature>
<dbReference type="GO" id="GO:0032040">
    <property type="term" value="C:small-subunit processome"/>
    <property type="evidence" value="ECO:0007669"/>
    <property type="project" value="TreeGrafter"/>
</dbReference>
<dbReference type="PANTHER" id="PTHR17039">
    <property type="entry name" value="U3 SMALL NUCLEOLAR RIBONUCLEOPROTEIN PROTEIN MPP10"/>
    <property type="match status" value="1"/>
</dbReference>
<dbReference type="EMBL" id="CAJMWS010000018">
    <property type="protein sequence ID" value="CAE6338787.1"/>
    <property type="molecule type" value="Genomic_DNA"/>
</dbReference>
<evidence type="ECO:0000256" key="2">
    <source>
        <dbReference type="ARBA" id="ARBA00022517"/>
    </source>
</evidence>
<dbReference type="Pfam" id="PF04006">
    <property type="entry name" value="Mpp10"/>
    <property type="match status" value="1"/>
</dbReference>
<evidence type="ECO:0000256" key="4">
    <source>
        <dbReference type="ARBA" id="ARBA00023242"/>
    </source>
</evidence>
<feature type="compositionally biased region" description="Basic and acidic residues" evidence="7">
    <location>
        <begin position="33"/>
        <end position="49"/>
    </location>
</feature>
<comment type="subcellular location">
    <subcellularLocation>
        <location evidence="1">Nucleus</location>
        <location evidence="1">Nucleolus</location>
    </subcellularLocation>
</comment>
<keyword evidence="5" id="KW-0687">Ribonucleoprotein</keyword>
<keyword evidence="2" id="KW-0690">Ribosome biogenesis</keyword>
<sequence>MASASLESALPTSLSTSTLLAPEEVYTPSNPEIRARSELTPLEKKAARGRERKKRKKERDTISSVAEAAGKGGRQPRNVKEAKEQALNGLVKNGKGVTVVGKASKTGGKSDAKSKIKGADKEERDGKKFKL</sequence>